<dbReference type="OrthoDB" id="327349at2759"/>
<feature type="compositionally biased region" description="Polar residues" evidence="2">
    <location>
        <begin position="28"/>
        <end position="49"/>
    </location>
</feature>
<dbReference type="InterPro" id="IPR036426">
    <property type="entry name" value="Bulb-type_lectin_dom_sf"/>
</dbReference>
<reference evidence="4 5" key="1">
    <citation type="journal article" date="2015" name="Sci. Rep.">
        <title>Genome of the facultative scuticociliatosis pathogen Pseudocohnilembus persalinus provides insight into its virulence through horizontal gene transfer.</title>
        <authorList>
            <person name="Xiong J."/>
            <person name="Wang G."/>
            <person name="Cheng J."/>
            <person name="Tian M."/>
            <person name="Pan X."/>
            <person name="Warren A."/>
            <person name="Jiang C."/>
            <person name="Yuan D."/>
            <person name="Miao W."/>
        </authorList>
    </citation>
    <scope>NUCLEOTIDE SEQUENCE [LARGE SCALE GENOMIC DNA]</scope>
    <source>
        <strain evidence="4">36N120E</strain>
    </source>
</reference>
<protein>
    <submittedName>
        <fullName evidence="4">Mannose-binding lectin</fullName>
    </submittedName>
</protein>
<comment type="caution">
    <text evidence="4">The sequence shown here is derived from an EMBL/GenBank/DDBJ whole genome shotgun (WGS) entry which is preliminary data.</text>
</comment>
<keyword evidence="1" id="KW-0175">Coiled coil</keyword>
<organism evidence="4 5">
    <name type="scientific">Pseudocohnilembus persalinus</name>
    <name type="common">Ciliate</name>
    <dbReference type="NCBI Taxonomy" id="266149"/>
    <lineage>
        <taxon>Eukaryota</taxon>
        <taxon>Sar</taxon>
        <taxon>Alveolata</taxon>
        <taxon>Ciliophora</taxon>
        <taxon>Intramacronucleata</taxon>
        <taxon>Oligohymenophorea</taxon>
        <taxon>Scuticociliatia</taxon>
        <taxon>Philasterida</taxon>
        <taxon>Pseudocohnilembidae</taxon>
        <taxon>Pseudocohnilembus</taxon>
    </lineage>
</organism>
<dbReference type="Gene3D" id="2.100.10.30">
    <property type="entry name" value="Jacalin-like lectin domain"/>
    <property type="match status" value="1"/>
</dbReference>
<dbReference type="SUPFAM" id="SSF51110">
    <property type="entry name" value="alpha-D-mannose-specific plant lectins"/>
    <property type="match status" value="1"/>
</dbReference>
<evidence type="ECO:0000259" key="3">
    <source>
        <dbReference type="PROSITE" id="PS50927"/>
    </source>
</evidence>
<dbReference type="GO" id="GO:0030246">
    <property type="term" value="F:carbohydrate binding"/>
    <property type="evidence" value="ECO:0007669"/>
    <property type="project" value="UniProtKB-KW"/>
</dbReference>
<keyword evidence="4" id="KW-0430">Lectin</keyword>
<dbReference type="InterPro" id="IPR036404">
    <property type="entry name" value="Jacalin-like_lectin_dom_sf"/>
</dbReference>
<feature type="region of interest" description="Disordered" evidence="2">
    <location>
        <begin position="1026"/>
        <end position="1143"/>
    </location>
</feature>
<sequence>MSQQNEIFVASDEEEFNQDNSGLEKSHQQSQKNQSYEQNNPSSSIQKNSILDEFDDENNDGEQNDQKNQVPNNNKSQQFQNKEVSQSQIQQQEENKQNNENVEKKIIKQRGHIGLNMHGHEFFIILLMGNLINQKINVKFHSELNILELECEDIRILQDEVQKIQKNLDKYGLFLIFNEKVDKELLNEIINRAKYMSDKRQEAYYIITKEEYRNLYKSMKDIHPELRQRFITLRETFGYFVYFICKKSKVDKFLENFQLYVLNDELGDPVFSKEKRILQEEKLIQKLENNEQASIVIPSQKDYYCSDQHNILDNITEAENSQMDITQTMNQTQINQVQKQEKIDQNISQQNNQIIDQENEKLFVIQQQKNEKSLKKSQKLQQEEQKIENQLRANIICDESQIIQDQNIENSGQIYQEDNFQEKKNISKEIELSREKENFNEEIQNEQSNILDQSNSIIDDSQLRKFMDPKVKESQFLLNDNSSFLDHTVQIQKQSDQQYQNGSFNFSIIDELNDQSDSLVIMEDNFFDQDETFYQVGKGKKVIRCSQKDYQKQVKKQQELIEQQEKDKKAYEEYQKKKKLKQQLYKQQRLEQENNQKILEVQTRQANKQTLEKLKQKQLQYKLEQEQIKRAKEFQENPDVQFTEVYSDNLDQSYPVIDPSHLQMSEKQQKKKYQQCQQKQKQQSYLQQQNKQSKEGMTIQELAKLDKAQKNKQFKGLNTLDETQYIQNIDLGNPSHSQQNDSNNENFYGNQGEDEYDDDEEEEEKYEKNEQISNLNQDYKYTVRQPKINPVDQSFICNNLYISANKAKKSQKQYKIYQQQKLQQSGVQILEQSIENDKSKDGQSSPNESQQSVSDYENNLVDSNGFKGGFGFNQPQQQQGGFNQPQQQQGGFNQPQQQLTRTQIICPGTLNEGESICSQNQQYWVKLNQDGNLNFYNNARQAPQDCLYCTNVDFSFNKAKHPVKLEMRNDGNVALIDSANFVYWETQTAQRGQAPYMITVLNEGDCVIYDSKNTTLWSFKEFSTRQKQQGGFNQPQQQGGFNQPQQQGGFNQPQQQMGFNQPQQQGGFNQPQQQGGFNQPQQQMGFNQPQQQGGFNQPQQQGGFNQPQQQGGFNQPQQQGGFNQPQQQGGFNQPQQQGGFNSAFDLPKQCRQCQKQGENPFYSEKLPMMVKRTKQVGNVLQGSACFDDFFGLDHQKEFHAPEISKITVYYTDRYIVGMESAFKATGKTLPGALNQSFKGFGVQSAVLEFGFATHIEEVTGSYDDFGLTSLKITTKKGSIDVGNKNIGTQFKNLLPFGIHTAVGFGGSFNNQAMQSIYLLYK</sequence>
<evidence type="ECO:0000256" key="2">
    <source>
        <dbReference type="SAM" id="MobiDB-lite"/>
    </source>
</evidence>
<keyword evidence="5" id="KW-1185">Reference proteome</keyword>
<evidence type="ECO:0000256" key="1">
    <source>
        <dbReference type="SAM" id="Coils"/>
    </source>
</evidence>
<feature type="compositionally biased region" description="Acidic residues" evidence="2">
    <location>
        <begin position="752"/>
        <end position="764"/>
    </location>
</feature>
<feature type="domain" description="Bulb-type lectin" evidence="3">
    <location>
        <begin position="901"/>
        <end position="1021"/>
    </location>
</feature>
<feature type="compositionally biased region" description="Low complexity" evidence="2">
    <location>
        <begin position="80"/>
        <end position="92"/>
    </location>
</feature>
<feature type="compositionally biased region" description="Low complexity" evidence="2">
    <location>
        <begin position="872"/>
        <end position="898"/>
    </location>
</feature>
<name>A0A0V0QC27_PSEPJ</name>
<feature type="coiled-coil region" evidence="1">
    <location>
        <begin position="340"/>
        <end position="390"/>
    </location>
</feature>
<feature type="coiled-coil region" evidence="1">
    <location>
        <begin position="547"/>
        <end position="631"/>
    </location>
</feature>
<dbReference type="SUPFAM" id="SSF51101">
    <property type="entry name" value="Mannose-binding lectins"/>
    <property type="match status" value="1"/>
</dbReference>
<evidence type="ECO:0000313" key="5">
    <source>
        <dbReference type="Proteomes" id="UP000054937"/>
    </source>
</evidence>
<feature type="coiled-coil region" evidence="1">
    <location>
        <begin position="429"/>
        <end position="456"/>
    </location>
</feature>
<gene>
    <name evidence="4" type="ORF">PPERSA_07807</name>
</gene>
<dbReference type="Proteomes" id="UP000054937">
    <property type="component" value="Unassembled WGS sequence"/>
</dbReference>
<feature type="compositionally biased region" description="Acidic residues" evidence="2">
    <location>
        <begin position="52"/>
        <end position="63"/>
    </location>
</feature>
<accession>A0A0V0QC27</accession>
<evidence type="ECO:0000313" key="4">
    <source>
        <dbReference type="EMBL" id="KRW99730.1"/>
    </source>
</evidence>
<proteinExistence type="predicted"/>
<dbReference type="InterPro" id="IPR001480">
    <property type="entry name" value="Bulb-type_lectin_dom"/>
</dbReference>
<feature type="compositionally biased region" description="Low complexity" evidence="2">
    <location>
        <begin position="1028"/>
        <end position="1141"/>
    </location>
</feature>
<feature type="region of interest" description="Disordered" evidence="2">
    <location>
        <begin position="1"/>
        <end position="101"/>
    </location>
</feature>
<feature type="region of interest" description="Disordered" evidence="2">
    <location>
        <begin position="730"/>
        <end position="773"/>
    </location>
</feature>
<dbReference type="InParanoid" id="A0A0V0QC27"/>
<feature type="compositionally biased region" description="Polar residues" evidence="2">
    <location>
        <begin position="734"/>
        <end position="748"/>
    </location>
</feature>
<dbReference type="Gene3D" id="2.90.10.10">
    <property type="entry name" value="Bulb-type lectin domain"/>
    <property type="match status" value="1"/>
</dbReference>
<dbReference type="EMBL" id="LDAU01000204">
    <property type="protein sequence ID" value="KRW99730.1"/>
    <property type="molecule type" value="Genomic_DNA"/>
</dbReference>
<feature type="region of interest" description="Disordered" evidence="2">
    <location>
        <begin position="864"/>
        <end position="898"/>
    </location>
</feature>
<dbReference type="PROSITE" id="PS50927">
    <property type="entry name" value="BULB_LECTIN"/>
    <property type="match status" value="1"/>
</dbReference>
<feature type="compositionally biased region" description="Polar residues" evidence="2">
    <location>
        <begin position="70"/>
        <end position="79"/>
    </location>
</feature>